<feature type="non-terminal residue" evidence="1">
    <location>
        <position position="1"/>
    </location>
</feature>
<organism evidence="1 2">
    <name type="scientific">Violaceomyces palustris</name>
    <dbReference type="NCBI Taxonomy" id="1673888"/>
    <lineage>
        <taxon>Eukaryota</taxon>
        <taxon>Fungi</taxon>
        <taxon>Dikarya</taxon>
        <taxon>Basidiomycota</taxon>
        <taxon>Ustilaginomycotina</taxon>
        <taxon>Ustilaginomycetes</taxon>
        <taxon>Violaceomycetales</taxon>
        <taxon>Violaceomycetaceae</taxon>
        <taxon>Violaceomyces</taxon>
    </lineage>
</organism>
<gene>
    <name evidence="1" type="ORF">IE53DRAFT_372290</name>
</gene>
<dbReference type="Proteomes" id="UP000245626">
    <property type="component" value="Unassembled WGS sequence"/>
</dbReference>
<reference evidence="1 2" key="1">
    <citation type="journal article" date="2018" name="Mol. Biol. Evol.">
        <title>Broad Genomic Sampling Reveals a Smut Pathogenic Ancestry of the Fungal Clade Ustilaginomycotina.</title>
        <authorList>
            <person name="Kijpornyongpan T."/>
            <person name="Mondo S.J."/>
            <person name="Barry K."/>
            <person name="Sandor L."/>
            <person name="Lee J."/>
            <person name="Lipzen A."/>
            <person name="Pangilinan J."/>
            <person name="LaButti K."/>
            <person name="Hainaut M."/>
            <person name="Henrissat B."/>
            <person name="Grigoriev I.V."/>
            <person name="Spatafora J.W."/>
            <person name="Aime M.C."/>
        </authorList>
    </citation>
    <scope>NUCLEOTIDE SEQUENCE [LARGE SCALE GENOMIC DNA]</scope>
    <source>
        <strain evidence="1 2">SA 807</strain>
    </source>
</reference>
<keyword evidence="2" id="KW-1185">Reference proteome</keyword>
<proteinExistence type="predicted"/>
<protein>
    <submittedName>
        <fullName evidence="1">Di-copper centre-containing protein</fullName>
    </submittedName>
</protein>
<evidence type="ECO:0000313" key="2">
    <source>
        <dbReference type="Proteomes" id="UP000245626"/>
    </source>
</evidence>
<dbReference type="EMBL" id="KZ820932">
    <property type="protein sequence ID" value="PWN46528.1"/>
    <property type="molecule type" value="Genomic_DNA"/>
</dbReference>
<sequence>ASDPLFWLHHVNVDRLWRSWQILWDPNYNRYEGNTIQFADQQDGGQEASLQDILNTAGMERNLTVSEVINPRGGYLCYEYDFYYSYGTESRPEDQIVRPPASSR</sequence>
<evidence type="ECO:0000313" key="1">
    <source>
        <dbReference type="EMBL" id="PWN46528.1"/>
    </source>
</evidence>
<accession>A0ACD0NL36</accession>
<name>A0ACD0NL36_9BASI</name>